<accession>A0A182D6E2</accession>
<reference evidence="1" key="1">
    <citation type="journal article" date="2015" name="Genome Announc.">
        <title>Complete Genome Sequence of the Bacteriochlorophyll b-Producing Photosynthetic Bacterium Blastochloris viridis.</title>
        <authorList>
            <person name="Tsukatani Y."/>
            <person name="Hirose Y."/>
            <person name="Harada J."/>
            <person name="Misawa N."/>
            <person name="Mori K."/>
            <person name="Inoue K."/>
            <person name="Tamiaki H."/>
        </authorList>
    </citation>
    <scope>NUCLEOTIDE SEQUENCE [LARGE SCALE GENOMIC DNA]</scope>
    <source>
        <strain evidence="1">DSM 133</strain>
    </source>
</reference>
<organism evidence="1">
    <name type="scientific">Blastochloris viridis</name>
    <name type="common">Rhodopseudomonas viridis</name>
    <dbReference type="NCBI Taxonomy" id="1079"/>
    <lineage>
        <taxon>Bacteria</taxon>
        <taxon>Pseudomonadati</taxon>
        <taxon>Pseudomonadota</taxon>
        <taxon>Alphaproteobacteria</taxon>
        <taxon>Hyphomicrobiales</taxon>
        <taxon>Blastochloridaceae</taxon>
        <taxon>Blastochloris</taxon>
    </lineage>
</organism>
<proteinExistence type="predicted"/>
<sequence>MSLRAQQRRIFQYQHVRDLRAAFTASSTMSMAPPGEGPRRMCPAARLAASEHASS</sequence>
<name>A0A182D6E2_BLAVI</name>
<dbReference type="AlphaFoldDB" id="A0A182D6E2"/>
<evidence type="ECO:0000313" key="1">
    <source>
        <dbReference type="EMBL" id="BAS00518.1"/>
    </source>
</evidence>
<dbReference type="EMBL" id="AP014854">
    <property type="protein sequence ID" value="BAS00518.1"/>
    <property type="molecule type" value="Genomic_DNA"/>
</dbReference>
<gene>
    <name evidence="1" type="ORF">BV133_2924</name>
</gene>
<protein>
    <submittedName>
        <fullName evidence="1">Uncharacterized protein</fullName>
    </submittedName>
</protein>